<feature type="compositionally biased region" description="Basic and acidic residues" evidence="1">
    <location>
        <begin position="345"/>
        <end position="368"/>
    </location>
</feature>
<feature type="compositionally biased region" description="Polar residues" evidence="1">
    <location>
        <begin position="1222"/>
        <end position="1233"/>
    </location>
</feature>
<dbReference type="EMBL" id="LAFY01000831">
    <property type="protein sequence ID" value="KJX96079.1"/>
    <property type="molecule type" value="Genomic_DNA"/>
</dbReference>
<evidence type="ECO:0000256" key="1">
    <source>
        <dbReference type="SAM" id="MobiDB-lite"/>
    </source>
</evidence>
<organism evidence="3 4">
    <name type="scientific">Zymoseptoria brevis</name>
    <dbReference type="NCBI Taxonomy" id="1047168"/>
    <lineage>
        <taxon>Eukaryota</taxon>
        <taxon>Fungi</taxon>
        <taxon>Dikarya</taxon>
        <taxon>Ascomycota</taxon>
        <taxon>Pezizomycotina</taxon>
        <taxon>Dothideomycetes</taxon>
        <taxon>Dothideomycetidae</taxon>
        <taxon>Mycosphaerellales</taxon>
        <taxon>Mycosphaerellaceae</taxon>
        <taxon>Zymoseptoria</taxon>
    </lineage>
</organism>
<feature type="domain" description="PhoD-like phosphatase" evidence="2">
    <location>
        <begin position="714"/>
        <end position="977"/>
    </location>
</feature>
<feature type="compositionally biased region" description="Polar residues" evidence="1">
    <location>
        <begin position="75"/>
        <end position="86"/>
    </location>
</feature>
<evidence type="ECO:0000313" key="4">
    <source>
        <dbReference type="Proteomes" id="UP000033647"/>
    </source>
</evidence>
<feature type="compositionally biased region" description="Basic and acidic residues" evidence="1">
    <location>
        <begin position="162"/>
        <end position="183"/>
    </location>
</feature>
<feature type="region of interest" description="Disordered" evidence="1">
    <location>
        <begin position="294"/>
        <end position="382"/>
    </location>
</feature>
<feature type="compositionally biased region" description="Polar residues" evidence="1">
    <location>
        <begin position="11"/>
        <end position="35"/>
    </location>
</feature>
<dbReference type="Gene3D" id="3.60.21.70">
    <property type="entry name" value="PhoD-like phosphatase"/>
    <property type="match status" value="1"/>
</dbReference>
<feature type="region of interest" description="Disordered" evidence="1">
    <location>
        <begin position="1625"/>
        <end position="1679"/>
    </location>
</feature>
<feature type="region of interest" description="Disordered" evidence="1">
    <location>
        <begin position="634"/>
        <end position="655"/>
    </location>
</feature>
<dbReference type="InterPro" id="IPR043904">
    <property type="entry name" value="PhoD_2-like"/>
</dbReference>
<feature type="compositionally biased region" description="Polar residues" evidence="1">
    <location>
        <begin position="634"/>
        <end position="654"/>
    </location>
</feature>
<feature type="region of interest" description="Disordered" evidence="1">
    <location>
        <begin position="1"/>
        <end position="279"/>
    </location>
</feature>
<feature type="region of interest" description="Disordered" evidence="1">
    <location>
        <begin position="463"/>
        <end position="499"/>
    </location>
</feature>
<feature type="compositionally biased region" description="Polar residues" evidence="1">
    <location>
        <begin position="199"/>
        <end position="218"/>
    </location>
</feature>
<feature type="compositionally biased region" description="Basic and acidic residues" evidence="1">
    <location>
        <begin position="57"/>
        <end position="68"/>
    </location>
</feature>
<feature type="domain" description="PhoD-like phosphatase" evidence="2">
    <location>
        <begin position="985"/>
        <end position="1144"/>
    </location>
</feature>
<feature type="compositionally biased region" description="Low complexity" evidence="1">
    <location>
        <begin position="1575"/>
        <end position="1584"/>
    </location>
</feature>
<gene>
    <name evidence="3" type="ORF">TI39_contig839g00004</name>
</gene>
<evidence type="ECO:0000313" key="3">
    <source>
        <dbReference type="EMBL" id="KJX96079.1"/>
    </source>
</evidence>
<sequence>MATHNRRQSGLWAQNNDGFFSQLSGPSALLSSNAASVPEGPYQYYQSPQSRSQDQAQDGRRTFSDRSGNEPPVASPTSQSRSSQGPLQPALTVDPNYVPPNMRSKPWSEDAMTPRTAPEFPLAIPLAMQPQIKPQRQNSNASETTRRGSVPDKSPLQNLEVWSKDEKRARIERAEGKVAREKSGSGSRAVSDSAALAQRSRQSTGGPMSPTYMASPTSAGAERIPPSSRKENFAQHEFPNQAKAIDRGQPRARVATDGDIATRSRIKEGGWAGLNSGAAYDHVAAERGRLAYERRKNQMQAQSIMSGESPTSPLSRDGQSGSLRVEKREDDGYKAEKKKKKKGEHNHIKSDRMASVKQERQAAEKYDNPDPIPPEQVRTEGDGVPYSIPPQTAAGQQAREQVGFGNGDVQKDHHHFGGMFHRDHRQYRSYMPEPFLEEWRQAKVAKLTVEDLDLDAAVKASQKEGGDAAWWEKGRRVSSSGSASRGAPPNMAQYDGPYEEQANGFKPRLYLKCGPLLRYTGMRKETSQSRSGRAVEKEVWRGSVMILTEDDQSDVSTAPVLRMFAQQMDLMPPPPAHLDSHELPPEFEDPVAGQVKLSRTGRTLYVRPVHDIDPSVDLSREENNEGLYAATRTSVLGPQTTGSDGRQSQQITFQDKSRIKKQDGEKAGRFREVKAVRLHSERGHTFWRFSIEVELARKQTRVAYRINNGPAVAFWVPGKGDTMNIMFHSCNGFSMSVDSDTFSGPDPLWRDVLNRHQSKPFHVMLGGGDQVYNDAVMRDTELFKDWLQMKNPEHKHHADFTPAMQNELEEFYLNRYAMWFSQGLFGMANSQIPMVNIWDDHDIIDGFGSYPHHFMATRVFTGLGAIAHKYYMLFQHQSLVAETEKDEPSWLLGRSPGPYINQLSRSIFLHLGRKIAFLGLDCRTERMRDEILSQETYDVVFDRLRAELHKDETKHLIVLLGVPIAYPRLNFLENILTSRVMDPIKALGRKGMLGGFVNKFDGGVEILDDLDDHWTAKHHKAERNWLIQELQDLAREKSIRITILGGDVHLAAIGQFYSAKDLAIPKDKDWRYMPNVISSAIVNTPPPNMMADVLNKRNKVHKLDRDTEEVMIPMFSHDVDSSRRNNQALMPRRNFCVISEYMPGNTPPGSPKLEAADGQGGEDWGAFGPSGGGNKDRRFPPGSMKRAMSQGPMSIVRRLSGSSKRRPSFDMAQPPSRDGSIQRANSLQQQSTGGDKGYFPSKSTAQRPSLDANATQRRPSFHRAPTDLSKKASRAAAARIGTDGNADGRAPGHIDLEDGLDVSLCVEVDQHDPIGRTVPYRLLVPALWCDGPNRLAGMAGGGVSAGVNESQKAGFAGGMVQDEHEESGRGHDRKKRLSLLERLKSMRRREQKSDEREEGWSQSDSEEEIELRHHDARQQQQPDPWRDQLDGDDGYRPPPPSKPVSTNPADALGLSTTGRGAVQQHRSDPQEPVLSTAGRQSMDGATTDFHQARSVGYTQRAPRGQQTQTQLQSQPQQQPLPANPISRQVLTKPPPSQTQQQQPHVQHHLFHHQTQHAEAYKQGLSLAGPPIGAHQRQQQTQRQTPTSSTNAAFIPTNGRPGGLSNNPNQAVGIKDGARSYRHSSAPLGQQYHQQQQGQARGGAKRYDEYDDEGYSDDEYDDDEGGYGQGGRGKERRESKAERFFGLVGVNEGKEGMTGSLKGRGWKVWK</sequence>
<feature type="compositionally biased region" description="Basic residues" evidence="1">
    <location>
        <begin position="1545"/>
        <end position="1554"/>
    </location>
</feature>
<dbReference type="InterPro" id="IPR038607">
    <property type="entry name" value="PhoD-like_sf"/>
</dbReference>
<dbReference type="STRING" id="1047168.A0A0F4GFC1"/>
<feature type="compositionally biased region" description="Low complexity" evidence="1">
    <location>
        <begin position="42"/>
        <end position="55"/>
    </location>
</feature>
<feature type="compositionally biased region" description="Polar residues" evidence="1">
    <location>
        <begin position="132"/>
        <end position="143"/>
    </location>
</feature>
<feature type="compositionally biased region" description="Basic and acidic residues" evidence="1">
    <location>
        <begin position="244"/>
        <end position="268"/>
    </location>
</feature>
<feature type="compositionally biased region" description="Low complexity" evidence="1">
    <location>
        <begin position="477"/>
        <end position="487"/>
    </location>
</feature>
<feature type="compositionally biased region" description="Low complexity" evidence="1">
    <location>
        <begin position="1505"/>
        <end position="1520"/>
    </location>
</feature>
<keyword evidence="4" id="KW-1185">Reference proteome</keyword>
<feature type="region of interest" description="Disordered" evidence="1">
    <location>
        <begin position="1383"/>
        <end position="1613"/>
    </location>
</feature>
<dbReference type="InterPro" id="IPR018946">
    <property type="entry name" value="PhoD-like_MPP"/>
</dbReference>
<comment type="caution">
    <text evidence="3">The sequence shown here is derived from an EMBL/GenBank/DDBJ whole genome shotgun (WGS) entry which is preliminary data.</text>
</comment>
<dbReference type="PANTHER" id="PTHR46689">
    <property type="entry name" value="MEMBRANE PROTEIN, PUTATIVE-RELATED"/>
    <property type="match status" value="1"/>
</dbReference>
<dbReference type="PANTHER" id="PTHR46689:SF1">
    <property type="entry name" value="PHOD-LIKE PHOSPHATASE DOMAIN-CONTAINING PROTEIN"/>
    <property type="match status" value="1"/>
</dbReference>
<feature type="compositionally biased region" description="Low complexity" evidence="1">
    <location>
        <begin position="1628"/>
        <end position="1638"/>
    </location>
</feature>
<dbReference type="InterPro" id="IPR029052">
    <property type="entry name" value="Metallo-depent_PP-like"/>
</dbReference>
<feature type="compositionally biased region" description="Basic and acidic residues" evidence="1">
    <location>
        <begin position="324"/>
        <end position="335"/>
    </location>
</feature>
<accession>A0A0F4GFC1</accession>
<dbReference type="Proteomes" id="UP000033647">
    <property type="component" value="Unassembled WGS sequence"/>
</dbReference>
<dbReference type="CDD" id="cd07389">
    <property type="entry name" value="MPP_PhoD"/>
    <property type="match status" value="1"/>
</dbReference>
<feature type="compositionally biased region" description="Polar residues" evidence="1">
    <location>
        <begin position="298"/>
        <end position="322"/>
    </location>
</feature>
<feature type="compositionally biased region" description="Gly residues" evidence="1">
    <location>
        <begin position="1158"/>
        <end position="1173"/>
    </location>
</feature>
<feature type="compositionally biased region" description="Basic and acidic residues" evidence="1">
    <location>
        <begin position="463"/>
        <end position="475"/>
    </location>
</feature>
<feature type="compositionally biased region" description="Basic and acidic residues" evidence="1">
    <location>
        <begin position="1424"/>
        <end position="1435"/>
    </location>
</feature>
<dbReference type="GO" id="GO:0016020">
    <property type="term" value="C:membrane"/>
    <property type="evidence" value="ECO:0007669"/>
    <property type="project" value="TreeGrafter"/>
</dbReference>
<evidence type="ECO:0000259" key="2">
    <source>
        <dbReference type="Pfam" id="PF19050"/>
    </source>
</evidence>
<proteinExistence type="predicted"/>
<feature type="compositionally biased region" description="Polar residues" evidence="1">
    <location>
        <begin position="1241"/>
        <end position="1258"/>
    </location>
</feature>
<dbReference type="OrthoDB" id="9999821at2759"/>
<dbReference type="SUPFAM" id="SSF56300">
    <property type="entry name" value="Metallo-dependent phosphatases"/>
    <property type="match status" value="1"/>
</dbReference>
<name>A0A0F4GFC1_9PEZI</name>
<protein>
    <recommendedName>
        <fullName evidence="2">PhoD-like phosphatase domain-containing protein</fullName>
    </recommendedName>
</protein>
<feature type="compositionally biased region" description="Acidic residues" evidence="1">
    <location>
        <begin position="1648"/>
        <end position="1664"/>
    </location>
</feature>
<feature type="region of interest" description="Disordered" evidence="1">
    <location>
        <begin position="1142"/>
        <end position="1292"/>
    </location>
</feature>
<reference evidence="3 4" key="1">
    <citation type="submission" date="2015-03" db="EMBL/GenBank/DDBJ databases">
        <title>RNA-seq based gene annotation and comparative genomics of four Zymoseptoria species reveal species-specific pathogenicity related genes and transposable element activity.</title>
        <authorList>
            <person name="Grandaubert J."/>
            <person name="Bhattacharyya A."/>
            <person name="Stukenbrock E.H."/>
        </authorList>
    </citation>
    <scope>NUCLEOTIDE SEQUENCE [LARGE SCALE GENOMIC DNA]</scope>
    <source>
        <strain evidence="3 4">Zb18110</strain>
    </source>
</reference>
<dbReference type="Pfam" id="PF19050">
    <property type="entry name" value="PhoD_2"/>
    <property type="match status" value="2"/>
</dbReference>